<evidence type="ECO:0000313" key="2">
    <source>
        <dbReference type="EMBL" id="AVK77499.1"/>
    </source>
</evidence>
<gene>
    <name evidence="2" type="ORF">pmac_cds_811</name>
</gene>
<reference evidence="2" key="1">
    <citation type="journal article" date="2018" name="Nat. Commun.">
        <title>Diversity and evolution of the emerging Pandoraviridae family.</title>
        <authorList>
            <person name="Legendre M."/>
            <person name="Fabre E."/>
            <person name="Poirot O."/>
            <person name="Jeudy S."/>
            <person name="Lartigue A."/>
            <person name="Alempic J.M."/>
            <person name="Beucher L."/>
            <person name="Philippe N."/>
            <person name="Bertaux L."/>
            <person name="Christo-Foroux E."/>
            <person name="Labadie K."/>
            <person name="Coute Y."/>
            <person name="Abergel C."/>
            <person name="Claverie J.M."/>
        </authorList>
    </citation>
    <scope>NUCLEOTIDE SEQUENCE [LARGE SCALE GENOMIC DNA]</scope>
    <source>
        <strain evidence="2">Macleodensis</strain>
    </source>
</reference>
<feature type="transmembrane region" description="Helical" evidence="1">
    <location>
        <begin position="51"/>
        <end position="76"/>
    </location>
</feature>
<protein>
    <submittedName>
        <fullName evidence="2">Uncharacterized protein</fullName>
    </submittedName>
</protein>
<sequence>MFARAYLANHLPVPLFKDDHTDLEKGSCHDHDQAPRRYNPSVTFMIMTRTYTILAILPWLFGLALCVVLDGVAAVAAILGTAFALSAVTLLVISAVVAAPAWGPAAWRWRRAWADSAPPV</sequence>
<name>A0A2U7UG66_9VIRU</name>
<accession>A0A2U7UG66</accession>
<organism evidence="2">
    <name type="scientific">Pandoravirus macleodensis</name>
    <dbReference type="NCBI Taxonomy" id="2107707"/>
    <lineage>
        <taxon>Viruses</taxon>
        <taxon>Pandoravirus</taxon>
    </lineage>
</organism>
<feature type="transmembrane region" description="Helical" evidence="1">
    <location>
        <begin position="82"/>
        <end position="102"/>
    </location>
</feature>
<dbReference type="KEGG" id="vg:36841954"/>
<dbReference type="Proteomes" id="UP000249758">
    <property type="component" value="Segment"/>
</dbReference>
<dbReference type="RefSeq" id="YP_009481495.1">
    <property type="nucleotide sequence ID" value="NC_037665.1"/>
</dbReference>
<proteinExistence type="predicted"/>
<keyword evidence="1" id="KW-1133">Transmembrane helix</keyword>
<keyword evidence="1" id="KW-0812">Transmembrane</keyword>
<evidence type="ECO:0000256" key="1">
    <source>
        <dbReference type="SAM" id="Phobius"/>
    </source>
</evidence>
<dbReference type="GeneID" id="36841954"/>
<keyword evidence="1" id="KW-0472">Membrane</keyword>
<dbReference type="EMBL" id="MG011691">
    <property type="protein sequence ID" value="AVK77499.1"/>
    <property type="molecule type" value="Genomic_DNA"/>
</dbReference>